<evidence type="ECO:0000313" key="2">
    <source>
        <dbReference type="EMBL" id="OKL41084.1"/>
    </source>
</evidence>
<proteinExistence type="predicted"/>
<protein>
    <submittedName>
        <fullName evidence="2">Uncharacterized protein</fullName>
    </submittedName>
</protein>
<sequence>MAFEVIVEKYKATQEQQPARHQHPGFGEQCHVQVVVVEDDEVDERQQAHPKTWFVADVKAGQQYKQRPRHRRRKYERRQQKHRASINHQLRLRAEYGHIAQHTVHEQQQASNQNQAGYPEIGDGGGEKLLVHKQRQRDHQREDHTHPDRAEHQGKAAGSGDQPGLVQAQVSKNKGKQGD</sequence>
<evidence type="ECO:0000313" key="3">
    <source>
        <dbReference type="Proteomes" id="UP000186551"/>
    </source>
</evidence>
<name>A0A1Q5PFS8_9BACT</name>
<feature type="compositionally biased region" description="Basic residues" evidence="1">
    <location>
        <begin position="66"/>
        <end position="85"/>
    </location>
</feature>
<feature type="compositionally biased region" description="Polar residues" evidence="1">
    <location>
        <begin position="106"/>
        <end position="116"/>
    </location>
</feature>
<keyword evidence="3" id="KW-1185">Reference proteome</keyword>
<feature type="region of interest" description="Disordered" evidence="1">
    <location>
        <begin position="103"/>
        <end position="179"/>
    </location>
</feature>
<evidence type="ECO:0000256" key="1">
    <source>
        <dbReference type="SAM" id="MobiDB-lite"/>
    </source>
</evidence>
<comment type="caution">
    <text evidence="2">The sequence shown here is derived from an EMBL/GenBank/DDBJ whole genome shotgun (WGS) entry which is preliminary data.</text>
</comment>
<feature type="compositionally biased region" description="Basic and acidic residues" evidence="1">
    <location>
        <begin position="137"/>
        <end position="154"/>
    </location>
</feature>
<reference evidence="2 3" key="1">
    <citation type="submission" date="2016-03" db="EMBL/GenBank/DDBJ databases">
        <title>Genome sequence of Pontibacter sp. nov., of the family cytophagaceae, isolated from marine sediment of the Yellow Sea, China.</title>
        <authorList>
            <person name="Zhang G."/>
            <person name="Zhang R."/>
        </authorList>
    </citation>
    <scope>NUCLEOTIDE SEQUENCE [LARGE SCALE GENOMIC DNA]</scope>
    <source>
        <strain evidence="2 3">S10-8</strain>
    </source>
</reference>
<dbReference type="AlphaFoldDB" id="A0A1Q5PFS8"/>
<dbReference type="EMBL" id="LVWA01000004">
    <property type="protein sequence ID" value="OKL41084.1"/>
    <property type="molecule type" value="Genomic_DNA"/>
</dbReference>
<accession>A0A1Q5PFS8</accession>
<gene>
    <name evidence="2" type="ORF">A3841_14765</name>
</gene>
<dbReference type="Proteomes" id="UP000186551">
    <property type="component" value="Unassembled WGS sequence"/>
</dbReference>
<feature type="region of interest" description="Disordered" evidence="1">
    <location>
        <begin position="62"/>
        <end position="88"/>
    </location>
</feature>
<organism evidence="2 3">
    <name type="scientific">Pontibacter flavimaris</name>
    <dbReference type="NCBI Taxonomy" id="1797110"/>
    <lineage>
        <taxon>Bacteria</taxon>
        <taxon>Pseudomonadati</taxon>
        <taxon>Bacteroidota</taxon>
        <taxon>Cytophagia</taxon>
        <taxon>Cytophagales</taxon>
        <taxon>Hymenobacteraceae</taxon>
        <taxon>Pontibacter</taxon>
    </lineage>
</organism>